<feature type="binding site" evidence="11">
    <location>
        <position position="70"/>
    </location>
    <ligand>
        <name>a divalent metal cation</name>
        <dbReference type="ChEBI" id="CHEBI:60240"/>
    </ligand>
</feature>
<evidence type="ECO:0000256" key="4">
    <source>
        <dbReference type="ARBA" id="ARBA00001947"/>
    </source>
</evidence>
<feature type="active site" description="Proton acceptor" evidence="10">
    <location>
        <position position="39"/>
    </location>
</feature>
<dbReference type="GO" id="GO:0005975">
    <property type="term" value="P:carbohydrate metabolic process"/>
    <property type="evidence" value="ECO:0007669"/>
    <property type="project" value="InterPro"/>
</dbReference>
<name>A0A835Z9Z5_9STRA</name>
<keyword evidence="14" id="KW-1185">Reference proteome</keyword>
<dbReference type="Pfam" id="PF00834">
    <property type="entry name" value="Ribul_P_3_epim"/>
    <property type="match status" value="1"/>
</dbReference>
<comment type="catalytic activity">
    <reaction evidence="1">
        <text>D-ribulose 5-phosphate = D-xylulose 5-phosphate</text>
        <dbReference type="Rhea" id="RHEA:13677"/>
        <dbReference type="ChEBI" id="CHEBI:57737"/>
        <dbReference type="ChEBI" id="CHEBI:58121"/>
        <dbReference type="EC" id="5.1.3.1"/>
    </reaction>
</comment>
<reference evidence="13" key="1">
    <citation type="submission" date="2021-02" db="EMBL/GenBank/DDBJ databases">
        <title>First Annotated Genome of the Yellow-green Alga Tribonema minus.</title>
        <authorList>
            <person name="Mahan K.M."/>
        </authorList>
    </citation>
    <scope>NUCLEOTIDE SEQUENCE</scope>
    <source>
        <strain evidence="13">UTEX B ZZ1240</strain>
    </source>
</reference>
<dbReference type="AlphaFoldDB" id="A0A835Z9Z5"/>
<feature type="binding site" evidence="12">
    <location>
        <begin position="146"/>
        <end position="149"/>
    </location>
    <ligand>
        <name>substrate</name>
    </ligand>
</feature>
<proteinExistence type="inferred from homology"/>
<dbReference type="PROSITE" id="PS01085">
    <property type="entry name" value="RIBUL_P_3_EPIMER_1"/>
    <property type="match status" value="1"/>
</dbReference>
<comment type="cofactor">
    <cofactor evidence="11">
        <name>a divalent metal cation</name>
        <dbReference type="ChEBI" id="CHEBI:60240"/>
    </cofactor>
    <text evidence="11">Binds 1 divalent metal cation per subunit.</text>
</comment>
<sequence>HHLPVGIGPSVLASDMSRLAEESAEIAQHFKEHDYLHLDVMDGHFVPNLTFGAPVIKSLRKHTKATLDAHLMVSDPAQWVDDMADAGVDRLTFHIEATEDPAALIRRVKGRGMKVGIALKPKTPADCVFPYCEDLDLVLVMTVEPGFGGQSFMADQMAKVRELRKRYPRLSIEVDGGLNAETIDAAAVAGANLIVAGSYVFKGDRALNMSVLRRSVEKHGLGLEDAQLTPLEGGGADQ</sequence>
<evidence type="ECO:0000256" key="11">
    <source>
        <dbReference type="PIRSR" id="PIRSR001461-2"/>
    </source>
</evidence>
<protein>
    <recommendedName>
        <fullName evidence="7">ribulose-phosphate 3-epimerase</fullName>
        <ecNumber evidence="7">5.1.3.1</ecNumber>
    </recommendedName>
</protein>
<comment type="similarity">
    <text evidence="6">Belongs to the ribulose-phosphate 3-epimerase family.</text>
</comment>
<dbReference type="EMBL" id="JAFCMP010000034">
    <property type="protein sequence ID" value="KAG5190472.1"/>
    <property type="molecule type" value="Genomic_DNA"/>
</dbReference>
<feature type="binding site" evidence="12">
    <location>
        <position position="177"/>
    </location>
    <ligand>
        <name>substrate</name>
    </ligand>
</feature>
<comment type="cofactor">
    <cofactor evidence="5">
        <name>Fe(2+)</name>
        <dbReference type="ChEBI" id="CHEBI:29033"/>
    </cofactor>
</comment>
<feature type="active site" description="Proton donor" evidence="10">
    <location>
        <position position="175"/>
    </location>
</feature>
<evidence type="ECO:0000256" key="8">
    <source>
        <dbReference type="ARBA" id="ARBA00022723"/>
    </source>
</evidence>
<comment type="cofactor">
    <cofactor evidence="2">
        <name>Mn(2+)</name>
        <dbReference type="ChEBI" id="CHEBI:29035"/>
    </cofactor>
</comment>
<evidence type="ECO:0000256" key="9">
    <source>
        <dbReference type="ARBA" id="ARBA00023235"/>
    </source>
</evidence>
<evidence type="ECO:0000256" key="12">
    <source>
        <dbReference type="PIRSR" id="PIRSR001461-3"/>
    </source>
</evidence>
<dbReference type="Proteomes" id="UP000664859">
    <property type="component" value="Unassembled WGS sequence"/>
</dbReference>
<comment type="caution">
    <text evidence="13">The sequence shown here is derived from an EMBL/GenBank/DDBJ whole genome shotgun (WGS) entry which is preliminary data.</text>
</comment>
<gene>
    <name evidence="13" type="ORF">JKP88DRAFT_175677</name>
</gene>
<keyword evidence="11" id="KW-0862">Zinc</keyword>
<comment type="cofactor">
    <cofactor evidence="4">
        <name>Zn(2+)</name>
        <dbReference type="ChEBI" id="CHEBI:29105"/>
    </cofactor>
</comment>
<dbReference type="SUPFAM" id="SSF51366">
    <property type="entry name" value="Ribulose-phoshate binding barrel"/>
    <property type="match status" value="1"/>
</dbReference>
<dbReference type="HAMAP" id="MF_02227">
    <property type="entry name" value="RPE"/>
    <property type="match status" value="1"/>
</dbReference>
<dbReference type="InterPro" id="IPR011060">
    <property type="entry name" value="RibuloseP-bd_barrel"/>
</dbReference>
<dbReference type="PROSITE" id="PS01086">
    <property type="entry name" value="RIBUL_P_3_EPIMER_2"/>
    <property type="match status" value="1"/>
</dbReference>
<keyword evidence="11" id="KW-0464">Manganese</keyword>
<dbReference type="Gene3D" id="3.20.20.70">
    <property type="entry name" value="Aldolase class I"/>
    <property type="match status" value="1"/>
</dbReference>
<dbReference type="InterPro" id="IPR000056">
    <property type="entry name" value="Ribul_P_3_epim-like"/>
</dbReference>
<dbReference type="NCBIfam" id="TIGR01163">
    <property type="entry name" value="rpe"/>
    <property type="match status" value="1"/>
</dbReference>
<feature type="binding site" evidence="12">
    <location>
        <position position="10"/>
    </location>
    <ligand>
        <name>substrate</name>
    </ligand>
</feature>
<feature type="binding site" evidence="11">
    <location>
        <position position="175"/>
    </location>
    <ligand>
        <name>a divalent metal cation</name>
        <dbReference type="ChEBI" id="CHEBI:60240"/>
    </ligand>
</feature>
<dbReference type="PIRSF" id="PIRSF001461">
    <property type="entry name" value="RPE"/>
    <property type="match status" value="1"/>
</dbReference>
<dbReference type="FunFam" id="3.20.20.70:FF:000171">
    <property type="entry name" value="Ribulose-phosphate 3-epimerase"/>
    <property type="match status" value="1"/>
</dbReference>
<dbReference type="CDD" id="cd00429">
    <property type="entry name" value="RPE"/>
    <property type="match status" value="1"/>
</dbReference>
<evidence type="ECO:0000256" key="5">
    <source>
        <dbReference type="ARBA" id="ARBA00001954"/>
    </source>
</evidence>
<evidence type="ECO:0000256" key="2">
    <source>
        <dbReference type="ARBA" id="ARBA00001936"/>
    </source>
</evidence>
<dbReference type="OrthoDB" id="1927044at2759"/>
<feature type="non-terminal residue" evidence="13">
    <location>
        <position position="1"/>
    </location>
</feature>
<evidence type="ECO:0000313" key="13">
    <source>
        <dbReference type="EMBL" id="KAG5190472.1"/>
    </source>
</evidence>
<dbReference type="InterPro" id="IPR013785">
    <property type="entry name" value="Aldolase_TIM"/>
</dbReference>
<dbReference type="InterPro" id="IPR026019">
    <property type="entry name" value="Ribul_P_3_epim"/>
</dbReference>
<dbReference type="NCBIfam" id="NF004076">
    <property type="entry name" value="PRK05581.1-4"/>
    <property type="match status" value="1"/>
</dbReference>
<evidence type="ECO:0000256" key="7">
    <source>
        <dbReference type="ARBA" id="ARBA00013188"/>
    </source>
</evidence>
<feature type="binding site" evidence="11">
    <location>
        <position position="39"/>
    </location>
    <ligand>
        <name>a divalent metal cation</name>
        <dbReference type="ChEBI" id="CHEBI:60240"/>
    </ligand>
</feature>
<evidence type="ECO:0000256" key="1">
    <source>
        <dbReference type="ARBA" id="ARBA00001782"/>
    </source>
</evidence>
<keyword evidence="11" id="KW-0170">Cobalt</keyword>
<feature type="binding site" evidence="11">
    <location>
        <position position="37"/>
    </location>
    <ligand>
        <name>a divalent metal cation</name>
        <dbReference type="ChEBI" id="CHEBI:60240"/>
    </ligand>
</feature>
<feature type="binding site" evidence="12">
    <location>
        <begin position="197"/>
        <end position="198"/>
    </location>
    <ligand>
        <name>substrate</name>
    </ligand>
</feature>
<evidence type="ECO:0000313" key="14">
    <source>
        <dbReference type="Proteomes" id="UP000664859"/>
    </source>
</evidence>
<keyword evidence="9" id="KW-0413">Isomerase</keyword>
<dbReference type="PANTHER" id="PTHR11749">
    <property type="entry name" value="RIBULOSE-5-PHOSPHATE-3-EPIMERASE"/>
    <property type="match status" value="1"/>
</dbReference>
<keyword evidence="8 11" id="KW-0479">Metal-binding</keyword>
<dbReference type="GO" id="GO:0046872">
    <property type="term" value="F:metal ion binding"/>
    <property type="evidence" value="ECO:0007669"/>
    <property type="project" value="UniProtKB-KW"/>
</dbReference>
<accession>A0A835Z9Z5</accession>
<dbReference type="GO" id="GO:0004750">
    <property type="term" value="F:D-ribulose-phosphate 3-epimerase activity"/>
    <property type="evidence" value="ECO:0007669"/>
    <property type="project" value="UniProtKB-EC"/>
</dbReference>
<evidence type="ECO:0000256" key="10">
    <source>
        <dbReference type="PIRSR" id="PIRSR001461-1"/>
    </source>
</evidence>
<evidence type="ECO:0000256" key="6">
    <source>
        <dbReference type="ARBA" id="ARBA00009541"/>
    </source>
</evidence>
<feature type="binding site" evidence="12">
    <location>
        <position position="70"/>
    </location>
    <ligand>
        <name>substrate</name>
    </ligand>
</feature>
<evidence type="ECO:0000256" key="3">
    <source>
        <dbReference type="ARBA" id="ARBA00001941"/>
    </source>
</evidence>
<organism evidence="13 14">
    <name type="scientific">Tribonema minus</name>
    <dbReference type="NCBI Taxonomy" id="303371"/>
    <lineage>
        <taxon>Eukaryota</taxon>
        <taxon>Sar</taxon>
        <taxon>Stramenopiles</taxon>
        <taxon>Ochrophyta</taxon>
        <taxon>PX clade</taxon>
        <taxon>Xanthophyceae</taxon>
        <taxon>Tribonematales</taxon>
        <taxon>Tribonemataceae</taxon>
        <taxon>Tribonema</taxon>
    </lineage>
</organism>
<dbReference type="EC" id="5.1.3.1" evidence="7"/>
<dbReference type="GO" id="GO:0006098">
    <property type="term" value="P:pentose-phosphate shunt"/>
    <property type="evidence" value="ECO:0007669"/>
    <property type="project" value="InterPro"/>
</dbReference>
<comment type="cofactor">
    <cofactor evidence="3">
        <name>Co(2+)</name>
        <dbReference type="ChEBI" id="CHEBI:48828"/>
    </cofactor>
</comment>